<keyword evidence="7" id="KW-0863">Zinc-finger</keyword>
<dbReference type="EMBL" id="CAJJDN010000146">
    <property type="protein sequence ID" value="CAD8123702.1"/>
    <property type="molecule type" value="Genomic_DNA"/>
</dbReference>
<dbReference type="PANTHER" id="PTHR11685">
    <property type="entry name" value="RBR FAMILY RING FINGER AND IBR DOMAIN-CONTAINING"/>
    <property type="match status" value="1"/>
</dbReference>
<evidence type="ECO:0000256" key="5">
    <source>
        <dbReference type="ARBA" id="ARBA00022723"/>
    </source>
</evidence>
<dbReference type="EC" id="2.3.2.31" evidence="3"/>
<evidence type="ECO:0000256" key="4">
    <source>
        <dbReference type="ARBA" id="ARBA00022679"/>
    </source>
</evidence>
<feature type="domain" description="RING-type" evidence="10">
    <location>
        <begin position="97"/>
        <end position="301"/>
    </location>
</feature>
<evidence type="ECO:0000256" key="7">
    <source>
        <dbReference type="ARBA" id="ARBA00022771"/>
    </source>
</evidence>
<keyword evidence="6" id="KW-0677">Repeat</keyword>
<dbReference type="InterPro" id="IPR002867">
    <property type="entry name" value="IBR_dom"/>
</dbReference>
<dbReference type="Proteomes" id="UP000692954">
    <property type="component" value="Unassembled WGS sequence"/>
</dbReference>
<keyword evidence="4" id="KW-0808">Transferase</keyword>
<dbReference type="OrthoDB" id="286011at2759"/>
<evidence type="ECO:0000313" key="12">
    <source>
        <dbReference type="Proteomes" id="UP000692954"/>
    </source>
</evidence>
<dbReference type="InterPro" id="IPR017907">
    <property type="entry name" value="Znf_RING_CS"/>
</dbReference>
<proteinExistence type="predicted"/>
<sequence length="475" mass="56706">MDDYYEDSPVELVRQFSIQGAEILDIKGVINVIYKDIQELQEELYLSEDNTFELLMHFNWNREETLQKYFNDQEALLKYLQQHGIYNNHEKITYNNHQGKCGVCFCDGNLIQLGCTHRFCESCVEQTIKQRFSKDKFLIVKCLQNSCKYRLPFSMIKKYSNLQEFENLLSRRFVDSSRNLAYCTGVNCDKILKLTCKSIKEVTCICDNKFCFNCKEDLHPPCPCDLVQKWLKEIKQDEANIKWILINTKQCPFCKRQVERSEGCNFMVCKPPGGCSQSFCYVCQQPWEPDHKDHFKCNKYVPQNVYQEIDQEFIQRYNFYYEKFLNSSAAKEKAMKRIIQIRNTYNKLIFEYYQITYVDFQFLEEIMKELVQSRVVLKWSYCIGYYLSNENQRSAELFEHYQEQFEHACELLAISLIKLFDEIDKQNEQQQIDKPIDVRQKEFINLKEKIQNASLVCIRMRQNLERAISQGDIIM</sequence>
<evidence type="ECO:0000256" key="8">
    <source>
        <dbReference type="ARBA" id="ARBA00022786"/>
    </source>
</evidence>
<dbReference type="Pfam" id="PF22605">
    <property type="entry name" value="IBR_2"/>
    <property type="match status" value="1"/>
</dbReference>
<evidence type="ECO:0000256" key="2">
    <source>
        <dbReference type="ARBA" id="ARBA00004906"/>
    </source>
</evidence>
<comment type="caution">
    <text evidence="11">The sequence shown here is derived from an EMBL/GenBank/DDBJ whole genome shotgun (WGS) entry which is preliminary data.</text>
</comment>
<reference evidence="11" key="1">
    <citation type="submission" date="2021-01" db="EMBL/GenBank/DDBJ databases">
        <authorList>
            <consortium name="Genoscope - CEA"/>
            <person name="William W."/>
        </authorList>
    </citation>
    <scope>NUCLEOTIDE SEQUENCE</scope>
</reference>
<dbReference type="GO" id="GO:0016567">
    <property type="term" value="P:protein ubiquitination"/>
    <property type="evidence" value="ECO:0007669"/>
    <property type="project" value="InterPro"/>
</dbReference>
<dbReference type="InterPro" id="IPR044066">
    <property type="entry name" value="TRIAD_supradom"/>
</dbReference>
<keyword evidence="5" id="KW-0479">Metal-binding</keyword>
<dbReference type="AlphaFoldDB" id="A0A8S1R915"/>
<evidence type="ECO:0000313" key="11">
    <source>
        <dbReference type="EMBL" id="CAD8123702.1"/>
    </source>
</evidence>
<accession>A0A8S1R915</accession>
<dbReference type="InterPro" id="IPR054694">
    <property type="entry name" value="Parkin-like_IBR"/>
</dbReference>
<evidence type="ECO:0000256" key="3">
    <source>
        <dbReference type="ARBA" id="ARBA00012251"/>
    </source>
</evidence>
<keyword evidence="12" id="KW-1185">Reference proteome</keyword>
<comment type="catalytic activity">
    <reaction evidence="1">
        <text>[E2 ubiquitin-conjugating enzyme]-S-ubiquitinyl-L-cysteine + [acceptor protein]-L-lysine = [E2 ubiquitin-conjugating enzyme]-L-cysteine + [acceptor protein]-N(6)-ubiquitinyl-L-lysine.</text>
        <dbReference type="EC" id="2.3.2.31"/>
    </reaction>
</comment>
<evidence type="ECO:0000256" key="9">
    <source>
        <dbReference type="ARBA" id="ARBA00022833"/>
    </source>
</evidence>
<gene>
    <name evidence="11" type="ORF">PSON_ATCC_30995.1.T1460128</name>
</gene>
<evidence type="ECO:0000256" key="6">
    <source>
        <dbReference type="ARBA" id="ARBA00022737"/>
    </source>
</evidence>
<keyword evidence="8" id="KW-0833">Ubl conjugation pathway</keyword>
<evidence type="ECO:0000259" key="10">
    <source>
        <dbReference type="PROSITE" id="PS51873"/>
    </source>
</evidence>
<dbReference type="InterPro" id="IPR031127">
    <property type="entry name" value="E3_UB_ligase_RBR"/>
</dbReference>
<dbReference type="GO" id="GO:0008270">
    <property type="term" value="F:zinc ion binding"/>
    <property type="evidence" value="ECO:0007669"/>
    <property type="project" value="UniProtKB-KW"/>
</dbReference>
<evidence type="ECO:0000256" key="1">
    <source>
        <dbReference type="ARBA" id="ARBA00001798"/>
    </source>
</evidence>
<name>A0A8S1R915_9CILI</name>
<organism evidence="11 12">
    <name type="scientific">Paramecium sonneborni</name>
    <dbReference type="NCBI Taxonomy" id="65129"/>
    <lineage>
        <taxon>Eukaryota</taxon>
        <taxon>Sar</taxon>
        <taxon>Alveolata</taxon>
        <taxon>Ciliophora</taxon>
        <taxon>Intramacronucleata</taxon>
        <taxon>Oligohymenophorea</taxon>
        <taxon>Peniculida</taxon>
        <taxon>Parameciidae</taxon>
        <taxon>Paramecium</taxon>
    </lineage>
</organism>
<keyword evidence="9" id="KW-0862">Zinc</keyword>
<comment type="pathway">
    <text evidence="2">Protein modification; protein ubiquitination.</text>
</comment>
<dbReference type="PROSITE" id="PS00518">
    <property type="entry name" value="ZF_RING_1"/>
    <property type="match status" value="1"/>
</dbReference>
<protein>
    <recommendedName>
        <fullName evidence="3">RBR-type E3 ubiquitin transferase</fullName>
        <ecNumber evidence="3">2.3.2.31</ecNumber>
    </recommendedName>
</protein>
<dbReference type="FunFam" id="1.20.120.1750:FF:000027">
    <property type="entry name" value="RBR-type E3 ubiquitin transferase"/>
    <property type="match status" value="1"/>
</dbReference>
<dbReference type="Pfam" id="PF01485">
    <property type="entry name" value="IBR"/>
    <property type="match status" value="1"/>
</dbReference>
<dbReference type="SMART" id="SM00647">
    <property type="entry name" value="IBR"/>
    <property type="match status" value="2"/>
</dbReference>
<dbReference type="GO" id="GO:0061630">
    <property type="term" value="F:ubiquitin protein ligase activity"/>
    <property type="evidence" value="ECO:0007669"/>
    <property type="project" value="UniProtKB-EC"/>
</dbReference>
<dbReference type="PROSITE" id="PS51873">
    <property type="entry name" value="TRIAD"/>
    <property type="match status" value="1"/>
</dbReference>